<evidence type="ECO:0000313" key="1">
    <source>
        <dbReference type="EMBL" id="KKT82230.1"/>
    </source>
</evidence>
<dbReference type="Proteomes" id="UP000034595">
    <property type="component" value="Unassembled WGS sequence"/>
</dbReference>
<gene>
    <name evidence="1" type="ORF">UW78_C0001G0013</name>
</gene>
<sequence length="254" mass="29915">MKRQQAPTHQIAQSDTVVTPVELTVFEPFITQRKKEGTFSRSVFPPILTSITIMQSFNDLFRIILEGDQQSSRKAARGVRKLLYSSKSEKEQYIEIKKIVNNADEVYRNIKEGWRQENFVMAVSVIYFLHDKENEQDFLFPWLFYLIQHDNGNIRQSAVRMFRNELGPLTVHIRCPENSFALNKIRNEKRDLILSGMHKGLHFLLRRFYKPLYKKYKYVSLLPTGQYKSIQLVLGELEDDCGEKYTKKLREGIN</sequence>
<evidence type="ECO:0000313" key="2">
    <source>
        <dbReference type="Proteomes" id="UP000034595"/>
    </source>
</evidence>
<accession>A0A0G1KFF5</accession>
<reference evidence="1 2" key="1">
    <citation type="journal article" date="2015" name="Nature">
        <title>rRNA introns, odd ribosomes, and small enigmatic genomes across a large radiation of phyla.</title>
        <authorList>
            <person name="Brown C.T."/>
            <person name="Hug L.A."/>
            <person name="Thomas B.C."/>
            <person name="Sharon I."/>
            <person name="Castelle C.J."/>
            <person name="Singh A."/>
            <person name="Wilkins M.J."/>
            <person name="Williams K.H."/>
            <person name="Banfield J.F."/>
        </authorList>
    </citation>
    <scope>NUCLEOTIDE SEQUENCE [LARGE SCALE GENOMIC DNA]</scope>
</reference>
<proteinExistence type="predicted"/>
<dbReference type="EMBL" id="LCJQ01000001">
    <property type="protein sequence ID" value="KKT82230.1"/>
    <property type="molecule type" value="Genomic_DNA"/>
</dbReference>
<organism evidence="1 2">
    <name type="scientific">Candidatus Azambacteria bacterium GW2011_GWA1_44_9</name>
    <dbReference type="NCBI Taxonomy" id="1618610"/>
    <lineage>
        <taxon>Bacteria</taxon>
        <taxon>Candidatus Azamiibacteriota</taxon>
    </lineage>
</organism>
<protein>
    <submittedName>
        <fullName evidence="1">Uncharacterized protein</fullName>
    </submittedName>
</protein>
<comment type="caution">
    <text evidence="1">The sequence shown here is derived from an EMBL/GenBank/DDBJ whole genome shotgun (WGS) entry which is preliminary data.</text>
</comment>
<name>A0A0G1KFF5_9BACT</name>
<dbReference type="AlphaFoldDB" id="A0A0G1KFF5"/>